<evidence type="ECO:0000313" key="1">
    <source>
        <dbReference type="EMBL" id="RKT51294.1"/>
    </source>
</evidence>
<comment type="caution">
    <text evidence="1">The sequence shown here is derived from an EMBL/GenBank/DDBJ whole genome shotgun (WGS) entry which is preliminary data.</text>
</comment>
<dbReference type="OrthoDB" id="8558460at2"/>
<dbReference type="Gene3D" id="3.90.226.10">
    <property type="entry name" value="2-enoyl-CoA Hydratase, Chain A, domain 1"/>
    <property type="match status" value="1"/>
</dbReference>
<dbReference type="InterPro" id="IPR029045">
    <property type="entry name" value="ClpP/crotonase-like_dom_sf"/>
</dbReference>
<dbReference type="AlphaFoldDB" id="A0A495VPQ2"/>
<dbReference type="InterPro" id="IPR009648">
    <property type="entry name" value="Malonate_gamma"/>
</dbReference>
<gene>
    <name evidence="1" type="ORF">DFR40_2509</name>
</gene>
<dbReference type="GO" id="GO:0005975">
    <property type="term" value="P:carbohydrate metabolic process"/>
    <property type="evidence" value="ECO:0007669"/>
    <property type="project" value="InterPro"/>
</dbReference>
<reference evidence="1 2" key="1">
    <citation type="submission" date="2018-10" db="EMBL/GenBank/DDBJ databases">
        <title>Genomic Encyclopedia of Type Strains, Phase IV (KMG-IV): sequencing the most valuable type-strain genomes for metagenomic binning, comparative biology and taxonomic classification.</title>
        <authorList>
            <person name="Goeker M."/>
        </authorList>
    </citation>
    <scope>NUCLEOTIDE SEQUENCE [LARGE SCALE GENOMIC DNA]</scope>
    <source>
        <strain evidence="1 2">DSM 23841</strain>
    </source>
</reference>
<name>A0A495VPQ2_9RHOO</name>
<dbReference type="Pfam" id="PF06833">
    <property type="entry name" value="MdcE"/>
    <property type="match status" value="1"/>
</dbReference>
<dbReference type="RefSeq" id="WP_121458808.1">
    <property type="nucleotide sequence ID" value="NZ_RBXP01000016.1"/>
</dbReference>
<evidence type="ECO:0000313" key="2">
    <source>
        <dbReference type="Proteomes" id="UP000270626"/>
    </source>
</evidence>
<protein>
    <submittedName>
        <fullName evidence="1">Malonate decarboxylase gamma subunit</fullName>
    </submittedName>
</protein>
<dbReference type="NCBIfam" id="TIGR03134">
    <property type="entry name" value="malonate_gamma"/>
    <property type="match status" value="1"/>
</dbReference>
<sequence>MTLNTILDALFPAGHAVAVANQVLAGEAQTALGPVAVLGTTDAAAIDHAMALALAGTVLDTVEQHPGRPLVFLVDTSGQALSRSQELLCLNGSLAHLASCVDFARRQGHPSLALVTANAVSGGFLSFGLMADQAYALADAQVRVMDLRAMARVTKIAYERLVELAASSPIFAPGAASYQKMGAIAAIWPAPSATLLLDALRDIAQARGAGDQRQSLATTRGGRQLAAGVSRQVEHAVGAG</sequence>
<dbReference type="EMBL" id="RBXP01000016">
    <property type="protein sequence ID" value="RKT51294.1"/>
    <property type="molecule type" value="Genomic_DNA"/>
</dbReference>
<dbReference type="Proteomes" id="UP000270626">
    <property type="component" value="Unassembled WGS sequence"/>
</dbReference>
<organism evidence="1 2">
    <name type="scientific">Azonexus fungiphilus</name>
    <dbReference type="NCBI Taxonomy" id="146940"/>
    <lineage>
        <taxon>Bacteria</taxon>
        <taxon>Pseudomonadati</taxon>
        <taxon>Pseudomonadota</taxon>
        <taxon>Betaproteobacteria</taxon>
        <taxon>Rhodocyclales</taxon>
        <taxon>Azonexaceae</taxon>
        <taxon>Azonexus</taxon>
    </lineage>
</organism>
<accession>A0A495VPQ2</accession>
<dbReference type="SUPFAM" id="SSF52096">
    <property type="entry name" value="ClpP/crotonase"/>
    <property type="match status" value="1"/>
</dbReference>
<proteinExistence type="predicted"/>
<keyword evidence="2" id="KW-1185">Reference proteome</keyword>